<proteinExistence type="predicted"/>
<dbReference type="PANTHER" id="PTHR34610:SF3">
    <property type="entry name" value="SSL7007 PROTEIN"/>
    <property type="match status" value="1"/>
</dbReference>
<evidence type="ECO:0000313" key="2">
    <source>
        <dbReference type="EMBL" id="SEK53902.1"/>
    </source>
</evidence>
<dbReference type="Pfam" id="PF13470">
    <property type="entry name" value="PIN_3"/>
    <property type="match status" value="1"/>
</dbReference>
<dbReference type="Proteomes" id="UP000198984">
    <property type="component" value="Unassembled WGS sequence"/>
</dbReference>
<dbReference type="RefSeq" id="WP_202909115.1">
    <property type="nucleotide sequence ID" value="NZ_FOBB01000001.1"/>
</dbReference>
<sequence>MRAVLDCNILVMCLTSRSPYHIVYKALIAGKFDLIITEDILFEYAEIIQQKYGLSTAAAFLSLLTELPNVHSQFVYYKWNLIEADPDDNKYVDSAIAGQAEYLVTEDKHFAALKQITFPQVNTLSINDFVKMLQEL</sequence>
<dbReference type="PANTHER" id="PTHR34610">
    <property type="entry name" value="SSL7007 PROTEIN"/>
    <property type="match status" value="1"/>
</dbReference>
<organism evidence="2 3">
    <name type="scientific">Chitinophaga rupis</name>
    <dbReference type="NCBI Taxonomy" id="573321"/>
    <lineage>
        <taxon>Bacteria</taxon>
        <taxon>Pseudomonadati</taxon>
        <taxon>Bacteroidota</taxon>
        <taxon>Chitinophagia</taxon>
        <taxon>Chitinophagales</taxon>
        <taxon>Chitinophagaceae</taxon>
        <taxon>Chitinophaga</taxon>
    </lineage>
</organism>
<dbReference type="SUPFAM" id="SSF88723">
    <property type="entry name" value="PIN domain-like"/>
    <property type="match status" value="1"/>
</dbReference>
<dbReference type="AlphaFoldDB" id="A0A1H7HWF3"/>
<evidence type="ECO:0000313" key="3">
    <source>
        <dbReference type="Proteomes" id="UP000198984"/>
    </source>
</evidence>
<accession>A0A1H7HWF3</accession>
<reference evidence="2 3" key="1">
    <citation type="submission" date="2016-10" db="EMBL/GenBank/DDBJ databases">
        <authorList>
            <person name="de Groot N.N."/>
        </authorList>
    </citation>
    <scope>NUCLEOTIDE SEQUENCE [LARGE SCALE GENOMIC DNA]</scope>
    <source>
        <strain evidence="2 3">DSM 21039</strain>
    </source>
</reference>
<dbReference type="InterPro" id="IPR002850">
    <property type="entry name" value="PIN_toxin-like"/>
</dbReference>
<gene>
    <name evidence="2" type="ORF">SAMN04488505_101391</name>
</gene>
<dbReference type="NCBIfam" id="TIGR00305">
    <property type="entry name" value="putative toxin-antitoxin system toxin component, PIN family"/>
    <property type="match status" value="1"/>
</dbReference>
<name>A0A1H7HWF3_9BACT</name>
<feature type="domain" description="PIN" evidence="1">
    <location>
        <begin position="2"/>
        <end position="109"/>
    </location>
</feature>
<dbReference type="EMBL" id="FOBB01000001">
    <property type="protein sequence ID" value="SEK53902.1"/>
    <property type="molecule type" value="Genomic_DNA"/>
</dbReference>
<dbReference type="InterPro" id="IPR029060">
    <property type="entry name" value="PIN-like_dom_sf"/>
</dbReference>
<dbReference type="STRING" id="573321.SAMN04488505_101391"/>
<dbReference type="InterPro" id="IPR002716">
    <property type="entry name" value="PIN_dom"/>
</dbReference>
<protein>
    <submittedName>
        <fullName evidence="2">Putative toxin-antitoxin system toxin component, PIN family</fullName>
    </submittedName>
</protein>
<evidence type="ECO:0000259" key="1">
    <source>
        <dbReference type="Pfam" id="PF13470"/>
    </source>
</evidence>
<keyword evidence="3" id="KW-1185">Reference proteome</keyword>